<dbReference type="WBParaSite" id="ES5_v2.g24179.t1">
    <property type="protein sequence ID" value="ES5_v2.g24179.t1"/>
    <property type="gene ID" value="ES5_v2.g24179"/>
</dbReference>
<evidence type="ECO:0000313" key="2">
    <source>
        <dbReference type="WBParaSite" id="ES5_v2.g24179.t1"/>
    </source>
</evidence>
<evidence type="ECO:0000313" key="1">
    <source>
        <dbReference type="Proteomes" id="UP000887579"/>
    </source>
</evidence>
<name>A0AC34G3F3_9BILA</name>
<organism evidence="1 2">
    <name type="scientific">Panagrolaimus sp. ES5</name>
    <dbReference type="NCBI Taxonomy" id="591445"/>
    <lineage>
        <taxon>Eukaryota</taxon>
        <taxon>Metazoa</taxon>
        <taxon>Ecdysozoa</taxon>
        <taxon>Nematoda</taxon>
        <taxon>Chromadorea</taxon>
        <taxon>Rhabditida</taxon>
        <taxon>Tylenchina</taxon>
        <taxon>Panagrolaimomorpha</taxon>
        <taxon>Panagrolaimoidea</taxon>
        <taxon>Panagrolaimidae</taxon>
        <taxon>Panagrolaimus</taxon>
    </lineage>
</organism>
<reference evidence="2" key="1">
    <citation type="submission" date="2022-11" db="UniProtKB">
        <authorList>
            <consortium name="WormBaseParasite"/>
        </authorList>
    </citation>
    <scope>IDENTIFICATION</scope>
</reference>
<proteinExistence type="predicted"/>
<dbReference type="Proteomes" id="UP000887579">
    <property type="component" value="Unplaced"/>
</dbReference>
<sequence>MPDEKTVDTEKTVKTLNPTKDDGQYANLDLTVPDYVTEKSAIKTTKPKQSKDARLQDRTSKKSKDVRSQERTTKKSRPIQQESTAKRVRGRTDPLEAPPSSYTVVEDGRPPESEGNSEYFSDAKRESASCENTKDPKKVVVQERLTSSAPTANKKKKKIGCCTLL</sequence>
<protein>
    <submittedName>
        <fullName evidence="2">Uncharacterized protein</fullName>
    </submittedName>
</protein>
<accession>A0AC34G3F3</accession>